<dbReference type="EMBL" id="CP144753">
    <property type="protein sequence ID" value="WVZ94934.1"/>
    <property type="molecule type" value="Genomic_DNA"/>
</dbReference>
<accession>A0AAQ3UMD7</accession>
<gene>
    <name evidence="1" type="ORF">U9M48_040761</name>
</gene>
<evidence type="ECO:0000313" key="1">
    <source>
        <dbReference type="EMBL" id="WVZ94934.1"/>
    </source>
</evidence>
<evidence type="ECO:0000313" key="2">
    <source>
        <dbReference type="Proteomes" id="UP001341281"/>
    </source>
</evidence>
<dbReference type="Proteomes" id="UP001341281">
    <property type="component" value="Chromosome 09"/>
</dbReference>
<organism evidence="1 2">
    <name type="scientific">Paspalum notatum var. saurae</name>
    <dbReference type="NCBI Taxonomy" id="547442"/>
    <lineage>
        <taxon>Eukaryota</taxon>
        <taxon>Viridiplantae</taxon>
        <taxon>Streptophyta</taxon>
        <taxon>Embryophyta</taxon>
        <taxon>Tracheophyta</taxon>
        <taxon>Spermatophyta</taxon>
        <taxon>Magnoliopsida</taxon>
        <taxon>Liliopsida</taxon>
        <taxon>Poales</taxon>
        <taxon>Poaceae</taxon>
        <taxon>PACMAD clade</taxon>
        <taxon>Panicoideae</taxon>
        <taxon>Andropogonodae</taxon>
        <taxon>Paspaleae</taxon>
        <taxon>Paspalinae</taxon>
        <taxon>Paspalum</taxon>
    </lineage>
</organism>
<proteinExistence type="predicted"/>
<sequence>MIHRRADFVRGP</sequence>
<reference evidence="1 2" key="1">
    <citation type="submission" date="2024-02" db="EMBL/GenBank/DDBJ databases">
        <title>High-quality chromosome-scale genome assembly of Pensacola bahiagrass (Paspalum notatum Flugge var. saurae).</title>
        <authorList>
            <person name="Vega J.M."/>
            <person name="Podio M."/>
            <person name="Orjuela J."/>
            <person name="Siena L.A."/>
            <person name="Pessino S.C."/>
            <person name="Combes M.C."/>
            <person name="Mariac C."/>
            <person name="Albertini E."/>
            <person name="Pupilli F."/>
            <person name="Ortiz J.P.A."/>
            <person name="Leblanc O."/>
        </authorList>
    </citation>
    <scope>NUCLEOTIDE SEQUENCE [LARGE SCALE GENOMIC DNA]</scope>
    <source>
        <strain evidence="1">R1</strain>
        <tissue evidence="1">Leaf</tissue>
    </source>
</reference>
<protein>
    <submittedName>
        <fullName evidence="1">Uncharacterized protein</fullName>
    </submittedName>
</protein>
<keyword evidence="2" id="KW-1185">Reference proteome</keyword>
<name>A0AAQ3UMD7_PASNO</name>